<evidence type="ECO:0000256" key="6">
    <source>
        <dbReference type="ARBA" id="ARBA00023010"/>
    </source>
</evidence>
<keyword evidence="5 8" id="KW-1133">Transmembrane helix</keyword>
<comment type="caution">
    <text evidence="9">The sequence shown here is derived from an EMBL/GenBank/DDBJ whole genome shotgun (WGS) entry which is preliminary data.</text>
</comment>
<comment type="similarity">
    <text evidence="8">Belongs to the SecE/SEC61-gamma family.</text>
</comment>
<dbReference type="Pfam" id="PF00584">
    <property type="entry name" value="SecE"/>
    <property type="match status" value="1"/>
</dbReference>
<protein>
    <recommendedName>
        <fullName evidence="8">Protein translocase subunit SecE</fullName>
    </recommendedName>
</protein>
<keyword evidence="8" id="KW-1003">Cell membrane</keyword>
<dbReference type="GO" id="GO:0008320">
    <property type="term" value="F:protein transmembrane transporter activity"/>
    <property type="evidence" value="ECO:0007669"/>
    <property type="project" value="UniProtKB-UniRule"/>
</dbReference>
<evidence type="ECO:0000256" key="4">
    <source>
        <dbReference type="ARBA" id="ARBA00022927"/>
    </source>
</evidence>
<keyword evidence="2 8" id="KW-0813">Transport</keyword>
<dbReference type="NCBIfam" id="TIGR00964">
    <property type="entry name" value="secE_bact"/>
    <property type="match status" value="1"/>
</dbReference>
<evidence type="ECO:0000313" key="10">
    <source>
        <dbReference type="Proteomes" id="UP000034846"/>
    </source>
</evidence>
<keyword evidence="7 8" id="KW-0472">Membrane</keyword>
<keyword evidence="3 8" id="KW-0812">Transmembrane</keyword>
<evidence type="ECO:0000256" key="3">
    <source>
        <dbReference type="ARBA" id="ARBA00022692"/>
    </source>
</evidence>
<name>A0A0G1XBH9_9BACT</name>
<dbReference type="Gene3D" id="1.20.5.1030">
    <property type="entry name" value="Preprotein translocase secy subunit"/>
    <property type="match status" value="1"/>
</dbReference>
<accession>A0A0G1XBH9</accession>
<reference evidence="9 10" key="1">
    <citation type="journal article" date="2015" name="Nature">
        <title>rRNA introns, odd ribosomes, and small enigmatic genomes across a large radiation of phyla.</title>
        <authorList>
            <person name="Brown C.T."/>
            <person name="Hug L.A."/>
            <person name="Thomas B.C."/>
            <person name="Sharon I."/>
            <person name="Castelle C.J."/>
            <person name="Singh A."/>
            <person name="Wilkins M.J."/>
            <person name="Williams K.H."/>
            <person name="Banfield J.F."/>
        </authorList>
    </citation>
    <scope>NUCLEOTIDE SEQUENCE [LARGE SCALE GENOMIC DNA]</scope>
</reference>
<proteinExistence type="inferred from homology"/>
<sequence>MFCFILAKSIPEAELRKAYPPGSSLALAKKCSFSYSLVVPREGILKYMVSLSNNLAVRYFREAYEELKKVAWPTKRETLLYSGIVIGLCLALAVYFGLIDWLLTKGLELLVNLAA</sequence>
<organism evidence="9 10">
    <name type="scientific">Candidatus Uhrbacteria bacterium GW2011_GWD2_52_7</name>
    <dbReference type="NCBI Taxonomy" id="1618989"/>
    <lineage>
        <taxon>Bacteria</taxon>
        <taxon>Candidatus Uhriibacteriota</taxon>
    </lineage>
</organism>
<evidence type="ECO:0000256" key="1">
    <source>
        <dbReference type="ARBA" id="ARBA00004370"/>
    </source>
</evidence>
<comment type="subcellular location">
    <subcellularLocation>
        <location evidence="8">Cell membrane</location>
        <topology evidence="8">Single-pass membrane protein</topology>
    </subcellularLocation>
    <subcellularLocation>
        <location evidence="1">Membrane</location>
    </subcellularLocation>
</comment>
<dbReference type="GO" id="GO:0006605">
    <property type="term" value="P:protein targeting"/>
    <property type="evidence" value="ECO:0007669"/>
    <property type="project" value="UniProtKB-UniRule"/>
</dbReference>
<dbReference type="GO" id="GO:0005886">
    <property type="term" value="C:plasma membrane"/>
    <property type="evidence" value="ECO:0007669"/>
    <property type="project" value="UniProtKB-SubCell"/>
</dbReference>
<gene>
    <name evidence="8" type="primary">secE</name>
    <name evidence="9" type="ORF">UY72_C0080G0018</name>
</gene>
<feature type="transmembrane region" description="Helical" evidence="8">
    <location>
        <begin position="78"/>
        <end position="103"/>
    </location>
</feature>
<dbReference type="GO" id="GO:0009306">
    <property type="term" value="P:protein secretion"/>
    <property type="evidence" value="ECO:0007669"/>
    <property type="project" value="UniProtKB-UniRule"/>
</dbReference>
<dbReference type="EMBL" id="LCRD01000080">
    <property type="protein sequence ID" value="KKW28230.1"/>
    <property type="molecule type" value="Genomic_DNA"/>
</dbReference>
<evidence type="ECO:0000256" key="5">
    <source>
        <dbReference type="ARBA" id="ARBA00022989"/>
    </source>
</evidence>
<dbReference type="InterPro" id="IPR038379">
    <property type="entry name" value="SecE_sf"/>
</dbReference>
<evidence type="ECO:0000256" key="8">
    <source>
        <dbReference type="HAMAP-Rule" id="MF_00422"/>
    </source>
</evidence>
<dbReference type="PROSITE" id="PS01067">
    <property type="entry name" value="SECE_SEC61G"/>
    <property type="match status" value="1"/>
</dbReference>
<dbReference type="InterPro" id="IPR001901">
    <property type="entry name" value="Translocase_SecE/Sec61-g"/>
</dbReference>
<dbReference type="HAMAP" id="MF_00422">
    <property type="entry name" value="SecE"/>
    <property type="match status" value="1"/>
</dbReference>
<evidence type="ECO:0000256" key="2">
    <source>
        <dbReference type="ARBA" id="ARBA00022448"/>
    </source>
</evidence>
<comment type="function">
    <text evidence="8">Essential subunit of the Sec protein translocation channel SecYEG. Clamps together the 2 halves of SecY. May contact the channel plug during translocation.</text>
</comment>
<dbReference type="AlphaFoldDB" id="A0A0G1XBH9"/>
<dbReference type="InterPro" id="IPR005807">
    <property type="entry name" value="SecE_bac"/>
</dbReference>
<keyword evidence="6 8" id="KW-0811">Translocation</keyword>
<dbReference type="GO" id="GO:0065002">
    <property type="term" value="P:intracellular protein transmembrane transport"/>
    <property type="evidence" value="ECO:0007669"/>
    <property type="project" value="UniProtKB-UniRule"/>
</dbReference>
<dbReference type="GO" id="GO:0043952">
    <property type="term" value="P:protein transport by the Sec complex"/>
    <property type="evidence" value="ECO:0007669"/>
    <property type="project" value="UniProtKB-UniRule"/>
</dbReference>
<comment type="subunit">
    <text evidence="8">Component of the Sec protein translocase complex. Heterotrimer consisting of SecY, SecE and SecG subunits. The heterotrimers can form oligomers, although 1 heterotrimer is thought to be able to translocate proteins. Interacts with the ribosome. Interacts with SecDF, and other proteins may be involved. Interacts with SecA.</text>
</comment>
<evidence type="ECO:0000256" key="7">
    <source>
        <dbReference type="ARBA" id="ARBA00023136"/>
    </source>
</evidence>
<dbReference type="Proteomes" id="UP000034846">
    <property type="component" value="Unassembled WGS sequence"/>
</dbReference>
<keyword evidence="4 8" id="KW-0653">Protein transport</keyword>
<evidence type="ECO:0000313" key="9">
    <source>
        <dbReference type="EMBL" id="KKW28230.1"/>
    </source>
</evidence>